<keyword evidence="2" id="KW-1185">Reference proteome</keyword>
<accession>A0A1G4J134</accession>
<evidence type="ECO:0000313" key="1">
    <source>
        <dbReference type="EMBL" id="SCU83056.1"/>
    </source>
</evidence>
<name>A0A1G4J134_9SACH</name>
<sequence>MEHSADSFEYLFHLSKGLSTECRATRQGTERIELLVRRLAKLTQTSYEDLSKEPSQQVWDEYNKMSTENEKDRLIRENYALVYQIECQEYVCKRIWALIDQIEDLLESIKQFVVEQGAHRARTESQFVEKVVQSRIRAVQKSSRSLTESDKTARTKLDLLIQELQDVCRQINWDQVAQTVETRHLEAKILQAQDKYGIKLINN</sequence>
<protein>
    <submittedName>
        <fullName evidence="1">LAME_0C03818g1_1</fullName>
    </submittedName>
</protein>
<dbReference type="AlphaFoldDB" id="A0A1G4J134"/>
<dbReference type="EMBL" id="LT598479">
    <property type="protein sequence ID" value="SCU83056.1"/>
    <property type="molecule type" value="Genomic_DNA"/>
</dbReference>
<dbReference type="OrthoDB" id="4031914at2759"/>
<evidence type="ECO:0000313" key="2">
    <source>
        <dbReference type="Proteomes" id="UP000191144"/>
    </source>
</evidence>
<reference evidence="2" key="1">
    <citation type="submission" date="2016-03" db="EMBL/GenBank/DDBJ databases">
        <authorList>
            <person name="Devillers Hugo."/>
        </authorList>
    </citation>
    <scope>NUCLEOTIDE SEQUENCE [LARGE SCALE GENOMIC DNA]</scope>
</reference>
<proteinExistence type="predicted"/>
<organism evidence="1 2">
    <name type="scientific">Lachancea meyersii CBS 8951</name>
    <dbReference type="NCBI Taxonomy" id="1266667"/>
    <lineage>
        <taxon>Eukaryota</taxon>
        <taxon>Fungi</taxon>
        <taxon>Dikarya</taxon>
        <taxon>Ascomycota</taxon>
        <taxon>Saccharomycotina</taxon>
        <taxon>Saccharomycetes</taxon>
        <taxon>Saccharomycetales</taxon>
        <taxon>Saccharomycetaceae</taxon>
        <taxon>Lachancea</taxon>
    </lineage>
</organism>
<gene>
    <name evidence="1" type="ORF">LAME_0C03818G</name>
</gene>
<dbReference type="Proteomes" id="UP000191144">
    <property type="component" value="Chromosome C"/>
</dbReference>